<evidence type="ECO:0000313" key="4">
    <source>
        <dbReference type="Proteomes" id="UP001236014"/>
    </source>
</evidence>
<gene>
    <name evidence="3" type="ORF">QRX50_23560</name>
</gene>
<dbReference type="Proteomes" id="UP001236014">
    <property type="component" value="Chromosome"/>
</dbReference>
<evidence type="ECO:0000313" key="3">
    <source>
        <dbReference type="EMBL" id="WIX83524.1"/>
    </source>
</evidence>
<proteinExistence type="predicted"/>
<organism evidence="3 4">
    <name type="scientific">Amycolatopsis carbonis</name>
    <dbReference type="NCBI Taxonomy" id="715471"/>
    <lineage>
        <taxon>Bacteria</taxon>
        <taxon>Bacillati</taxon>
        <taxon>Actinomycetota</taxon>
        <taxon>Actinomycetes</taxon>
        <taxon>Pseudonocardiales</taxon>
        <taxon>Pseudonocardiaceae</taxon>
        <taxon>Amycolatopsis</taxon>
    </lineage>
</organism>
<keyword evidence="4" id="KW-1185">Reference proteome</keyword>
<dbReference type="EMBL" id="CP127294">
    <property type="protein sequence ID" value="WIX83524.1"/>
    <property type="molecule type" value="Genomic_DNA"/>
</dbReference>
<dbReference type="KEGG" id="acab:QRX50_23560"/>
<dbReference type="RefSeq" id="WP_285974073.1">
    <property type="nucleotide sequence ID" value="NZ_CP127294.1"/>
</dbReference>
<feature type="region of interest" description="Disordered" evidence="1">
    <location>
        <begin position="1"/>
        <end position="23"/>
    </location>
</feature>
<keyword evidence="2" id="KW-0472">Membrane</keyword>
<evidence type="ECO:0000256" key="2">
    <source>
        <dbReference type="SAM" id="Phobius"/>
    </source>
</evidence>
<protein>
    <submittedName>
        <fullName evidence="3">Uncharacterized protein</fullName>
    </submittedName>
</protein>
<name>A0A9Y2IQ96_9PSEU</name>
<feature type="transmembrane region" description="Helical" evidence="2">
    <location>
        <begin position="138"/>
        <end position="160"/>
    </location>
</feature>
<keyword evidence="2" id="KW-0812">Transmembrane</keyword>
<reference evidence="3 4" key="1">
    <citation type="submission" date="2023-06" db="EMBL/GenBank/DDBJ databases">
        <authorList>
            <person name="Oyuntsetseg B."/>
            <person name="Kim S.B."/>
        </authorList>
    </citation>
    <scope>NUCLEOTIDE SEQUENCE [LARGE SCALE GENOMIC DNA]</scope>
    <source>
        <strain evidence="3 4">2-15</strain>
    </source>
</reference>
<accession>A0A9Y2IQ96</accession>
<evidence type="ECO:0000256" key="1">
    <source>
        <dbReference type="SAM" id="MobiDB-lite"/>
    </source>
</evidence>
<dbReference type="AlphaFoldDB" id="A0A9Y2IQ96"/>
<keyword evidence="2" id="KW-1133">Transmembrane helix</keyword>
<sequence>MEPRAAAADLRARRPADPAGGGVAARLRFPDHRAQCSDVDDAYRIEFAHEGDSCDEYLDVHLSIDTGEAMACTSLPLSFGGSLDFPGFTSAQQTEIGALVQRLAADGLAEAEQQRNQSRVDEIAAAVPDSARSYHYTGLWGTGLAWLGGAIVVAALVLFFTLRRRLESWLAGG</sequence>